<dbReference type="Proteomes" id="UP000324222">
    <property type="component" value="Unassembled WGS sequence"/>
</dbReference>
<evidence type="ECO:0000313" key="2">
    <source>
        <dbReference type="Proteomes" id="UP000324222"/>
    </source>
</evidence>
<accession>A0A5B7IUB2</accession>
<organism evidence="1 2">
    <name type="scientific">Portunus trituberculatus</name>
    <name type="common">Swimming crab</name>
    <name type="synonym">Neptunus trituberculatus</name>
    <dbReference type="NCBI Taxonomy" id="210409"/>
    <lineage>
        <taxon>Eukaryota</taxon>
        <taxon>Metazoa</taxon>
        <taxon>Ecdysozoa</taxon>
        <taxon>Arthropoda</taxon>
        <taxon>Crustacea</taxon>
        <taxon>Multicrustacea</taxon>
        <taxon>Malacostraca</taxon>
        <taxon>Eumalacostraca</taxon>
        <taxon>Eucarida</taxon>
        <taxon>Decapoda</taxon>
        <taxon>Pleocyemata</taxon>
        <taxon>Brachyura</taxon>
        <taxon>Eubrachyura</taxon>
        <taxon>Portunoidea</taxon>
        <taxon>Portunidae</taxon>
        <taxon>Portuninae</taxon>
        <taxon>Portunus</taxon>
    </lineage>
</organism>
<keyword evidence="2" id="KW-1185">Reference proteome</keyword>
<gene>
    <name evidence="1" type="ORF">E2C01_078967</name>
</gene>
<sequence length="102" mass="11992">MKERNVPEQRKEATQQARSYMKLGCMNMRGWGIGKFEDVCKELNENLDLRDALQMEGNEYVMIRKGRRKQERLGRGVVLLYRKLRNLSGRQETLESEDVLAT</sequence>
<reference evidence="1 2" key="1">
    <citation type="submission" date="2019-05" db="EMBL/GenBank/DDBJ databases">
        <title>Another draft genome of Portunus trituberculatus and its Hox gene families provides insights of decapod evolution.</title>
        <authorList>
            <person name="Jeong J.-H."/>
            <person name="Song I."/>
            <person name="Kim S."/>
            <person name="Choi T."/>
            <person name="Kim D."/>
            <person name="Ryu S."/>
            <person name="Kim W."/>
        </authorList>
    </citation>
    <scope>NUCLEOTIDE SEQUENCE [LARGE SCALE GENOMIC DNA]</scope>
    <source>
        <tissue evidence="1">Muscle</tissue>
    </source>
</reference>
<dbReference type="AlphaFoldDB" id="A0A5B7IUB2"/>
<comment type="caution">
    <text evidence="1">The sequence shown here is derived from an EMBL/GenBank/DDBJ whole genome shotgun (WGS) entry which is preliminary data.</text>
</comment>
<proteinExistence type="predicted"/>
<name>A0A5B7IUB2_PORTR</name>
<evidence type="ECO:0000313" key="1">
    <source>
        <dbReference type="EMBL" id="MPC84238.1"/>
    </source>
</evidence>
<dbReference type="EMBL" id="VSRR010064868">
    <property type="protein sequence ID" value="MPC84238.1"/>
    <property type="molecule type" value="Genomic_DNA"/>
</dbReference>
<protein>
    <submittedName>
        <fullName evidence="1">Uncharacterized protein</fullName>
    </submittedName>
</protein>